<reference evidence="1" key="1">
    <citation type="submission" date="2023-04" db="EMBL/GenBank/DDBJ databases">
        <title>Chromosome-level genome of Chaenocephalus aceratus.</title>
        <authorList>
            <person name="Park H."/>
        </authorList>
    </citation>
    <scope>NUCLEOTIDE SEQUENCE</scope>
    <source>
        <strain evidence="1">DE</strain>
        <tissue evidence="1">Muscle</tissue>
    </source>
</reference>
<proteinExistence type="predicted"/>
<gene>
    <name evidence="1" type="ORF">KUDE01_004044</name>
</gene>
<dbReference type="Proteomes" id="UP001228049">
    <property type="component" value="Unassembled WGS sequence"/>
</dbReference>
<protein>
    <submittedName>
        <fullName evidence="1">Voltage-dependent calcium channel subunit alpha-2/delta-2</fullName>
    </submittedName>
</protein>
<dbReference type="EMBL" id="JASDAP010000006">
    <property type="protein sequence ID" value="KAK1901072.1"/>
    <property type="molecule type" value="Genomic_DNA"/>
</dbReference>
<sequence length="192" mass="21914">MAICAQSYGVFCLFAIQTVLIICVSTPTDGTHLFPQHYTMIHWAGRIEKELEKVLQHVTGTQQMRSFILTDKKKRKMCANYFGVCLTWKETGKIPYPSEGGQNKTPGNLVRVLGWHGRSFWGQVCLLGGPGKGNCLWPPAQPSARQRRIVWKPIYNEKKSQFEIKRNNPKDLVERVARDISKLLISKRKALE</sequence>
<name>A0AAD9FFS7_DISEL</name>
<comment type="caution">
    <text evidence="1">The sequence shown here is derived from an EMBL/GenBank/DDBJ whole genome shotgun (WGS) entry which is preliminary data.</text>
</comment>
<dbReference type="AlphaFoldDB" id="A0AAD9FFS7"/>
<keyword evidence="2" id="KW-1185">Reference proteome</keyword>
<accession>A0AAD9FFS7</accession>
<evidence type="ECO:0000313" key="1">
    <source>
        <dbReference type="EMBL" id="KAK1901072.1"/>
    </source>
</evidence>
<evidence type="ECO:0000313" key="2">
    <source>
        <dbReference type="Proteomes" id="UP001228049"/>
    </source>
</evidence>
<organism evidence="1 2">
    <name type="scientific">Dissostichus eleginoides</name>
    <name type="common">Patagonian toothfish</name>
    <name type="synonym">Dissostichus amissus</name>
    <dbReference type="NCBI Taxonomy" id="100907"/>
    <lineage>
        <taxon>Eukaryota</taxon>
        <taxon>Metazoa</taxon>
        <taxon>Chordata</taxon>
        <taxon>Craniata</taxon>
        <taxon>Vertebrata</taxon>
        <taxon>Euteleostomi</taxon>
        <taxon>Actinopterygii</taxon>
        <taxon>Neopterygii</taxon>
        <taxon>Teleostei</taxon>
        <taxon>Neoteleostei</taxon>
        <taxon>Acanthomorphata</taxon>
        <taxon>Eupercaria</taxon>
        <taxon>Perciformes</taxon>
        <taxon>Notothenioidei</taxon>
        <taxon>Nototheniidae</taxon>
        <taxon>Dissostichus</taxon>
    </lineage>
</organism>
<feature type="non-terminal residue" evidence="1">
    <location>
        <position position="192"/>
    </location>
</feature>